<dbReference type="AlphaFoldDB" id="A0A430FDM3"/>
<gene>
    <name evidence="2" type="ORF">D2E23_1183</name>
</gene>
<evidence type="ECO:0000313" key="2">
    <source>
        <dbReference type="EMBL" id="RSX50892.1"/>
    </source>
</evidence>
<dbReference type="PANTHER" id="PTHR22916">
    <property type="entry name" value="GLYCOSYLTRANSFERASE"/>
    <property type="match status" value="1"/>
</dbReference>
<dbReference type="PANTHER" id="PTHR22916:SF3">
    <property type="entry name" value="UDP-GLCNAC:BETAGAL BETA-1,3-N-ACETYLGLUCOSAMINYLTRANSFERASE-LIKE PROTEIN 1"/>
    <property type="match status" value="1"/>
</dbReference>
<name>A0A430FDM3_9BIFI</name>
<keyword evidence="2" id="KW-0808">Transferase</keyword>
<reference evidence="2 3" key="1">
    <citation type="submission" date="2018-09" db="EMBL/GenBank/DDBJ databases">
        <title>Characterization of the phylogenetic diversity of five novel species belonging to the genus Bifidobacterium.</title>
        <authorList>
            <person name="Lugli G.A."/>
            <person name="Duranti S."/>
            <person name="Milani C."/>
        </authorList>
    </citation>
    <scope>NUCLEOTIDE SEQUENCE [LARGE SCALE GENOMIC DNA]</scope>
    <source>
        <strain evidence="2 3">2028B</strain>
    </source>
</reference>
<accession>A0A430FDM3</accession>
<proteinExistence type="predicted"/>
<dbReference type="SUPFAM" id="SSF53448">
    <property type="entry name" value="Nucleotide-diphospho-sugar transferases"/>
    <property type="match status" value="2"/>
</dbReference>
<evidence type="ECO:0000313" key="3">
    <source>
        <dbReference type="Proteomes" id="UP000288607"/>
    </source>
</evidence>
<dbReference type="CDD" id="cd00761">
    <property type="entry name" value="Glyco_tranf_GTA_type"/>
    <property type="match status" value="1"/>
</dbReference>
<protein>
    <submittedName>
        <fullName evidence="2">Glycosyl transferase family 2</fullName>
    </submittedName>
</protein>
<dbReference type="GO" id="GO:0016758">
    <property type="term" value="F:hexosyltransferase activity"/>
    <property type="evidence" value="ECO:0007669"/>
    <property type="project" value="UniProtKB-ARBA"/>
</dbReference>
<sequence length="749" mass="85667">MLHGIIESMPKISIIVPIYNVETYLTQCLESIRVQTFKDWECLMFSDGSKDGSLDIMKSFAAKDDRFKVIDKKNEGYGATCNRGLEMAQGEWISIIEPDDFIDPNMYARLLGSASSTQGTVDIIKSSYWLFYDGHDGYKDALLTPNLSNMMPQRRTEFTLNEFAEPFYHHPSIWSAIYRKAFLNGDNKAGMTIRFKPIPGAGWTDNPFFAQTMVLADRISWLPGKYYYYRQTNPGASSLLKDYHMPFDRLREMRAFLDTQDISDDVRHAFYSREFDYITSVIGEFGFDDKDEEIRSLIREVFDSMDRKEVLLMLGRLRPEFVDYYLDFMGESYEIHPHERPVAPELSIVLLTKDARSWIVDAFEAYSKFKNLPCEFVIVDAGSQDSTVNVARQFAAKDKRFTVRELPSDATMTELVDEALATVRGTYTMFIPSHFVIGEKTLRAALAGARRTNSDIALLDIGNIHCDYLIEKLINKGYGTPESYMDAPENKRGPIYGPFAATDIPELAMASNRDYSWHKVYNTAFLKNHGFKADEHDIADNLLGLGAQALLATESLVFLDLKTDWDIRDIQRKQVGGAFWLSLEKIIPYTSEPETDIESVLAVGEMLHERGVYDTFEKSYLNMLLSSFMFGLQTRYTPERITEFLDTYLDKVAATLDIDKHGALYFYDTDAFNNFQKITFGGKRTLDLWLEERALADEDGIFGRDKALEEIHRSARFRIGENAVNTMKRFAPSSLVATAQEKARLLKRG</sequence>
<dbReference type="InterPro" id="IPR001173">
    <property type="entry name" value="Glyco_trans_2-like"/>
</dbReference>
<organism evidence="2 3">
    <name type="scientific">Bifidobacterium callimiconis</name>
    <dbReference type="NCBI Taxonomy" id="2306973"/>
    <lineage>
        <taxon>Bacteria</taxon>
        <taxon>Bacillati</taxon>
        <taxon>Actinomycetota</taxon>
        <taxon>Actinomycetes</taxon>
        <taxon>Bifidobacteriales</taxon>
        <taxon>Bifidobacteriaceae</taxon>
        <taxon>Bifidobacterium</taxon>
    </lineage>
</organism>
<feature type="domain" description="Glycosyltransferase 2-like" evidence="1">
    <location>
        <begin position="347"/>
        <end position="463"/>
    </location>
</feature>
<evidence type="ECO:0000259" key="1">
    <source>
        <dbReference type="Pfam" id="PF00535"/>
    </source>
</evidence>
<keyword evidence="3" id="KW-1185">Reference proteome</keyword>
<feature type="domain" description="Glycosyltransferase 2-like" evidence="1">
    <location>
        <begin position="13"/>
        <end position="118"/>
    </location>
</feature>
<dbReference type="Proteomes" id="UP000288607">
    <property type="component" value="Unassembled WGS sequence"/>
</dbReference>
<comment type="caution">
    <text evidence="2">The sequence shown here is derived from an EMBL/GenBank/DDBJ whole genome shotgun (WGS) entry which is preliminary data.</text>
</comment>
<dbReference type="Gene3D" id="3.90.550.10">
    <property type="entry name" value="Spore Coat Polysaccharide Biosynthesis Protein SpsA, Chain A"/>
    <property type="match status" value="2"/>
</dbReference>
<dbReference type="EMBL" id="QXGJ01000005">
    <property type="protein sequence ID" value="RSX50892.1"/>
    <property type="molecule type" value="Genomic_DNA"/>
</dbReference>
<dbReference type="Pfam" id="PF00535">
    <property type="entry name" value="Glycos_transf_2"/>
    <property type="match status" value="2"/>
</dbReference>
<dbReference type="InterPro" id="IPR029044">
    <property type="entry name" value="Nucleotide-diphossugar_trans"/>
</dbReference>